<evidence type="ECO:0000259" key="1">
    <source>
        <dbReference type="Pfam" id="PF00557"/>
    </source>
</evidence>
<reference evidence="3 4" key="1">
    <citation type="submission" date="2016-09" db="EMBL/GenBank/DDBJ databases">
        <title>Complete genome sequence of the Lysinibacillus sphaericus LMG 22257, a specie of Bacillus with ureolytic activity that can effectively biodeposit calcium carbonate.</title>
        <authorList>
            <person name="Yan W."/>
        </authorList>
    </citation>
    <scope>NUCLEOTIDE SEQUENCE [LARGE SCALE GENOMIC DNA]</scope>
    <source>
        <strain evidence="3 4">LMG 22257</strain>
    </source>
</reference>
<proteinExistence type="predicted"/>
<dbReference type="RefSeq" id="WP_075528160.1">
    <property type="nucleotide sequence ID" value="NZ_CP017560.1"/>
</dbReference>
<dbReference type="InterPro" id="IPR000994">
    <property type="entry name" value="Pept_M24"/>
</dbReference>
<sequence length="366" mass="41185">MQFDFQLRVKQFIQRMQQQEIDAIVLFNQSSIRYFTGFRSNSLTESVLIIEKDGTIAFLVPKLDYKRAVRDCWIDTIESFLEDTPDYLAPLRKMVKANWRTVGIERVGITMNHLDYVQSIFRGELRSIDDLITQQFKLKTPAEVTTLRKSAAIASLTMDAVKDYVAKNDNITEQEATGFAKYIMEKNGAELFSFEPFIMSGLDGALPRRISTDKVIAPHELILFDMGAIYQGYCSDITRTFALDSVNAEQQEIFDIALAAQQHAISAIKPGQSAHFIDSIARNFITENGYGEAFPHLTGHGIGVSIHEYPIVDQGEESMLEENMVITIEPGIYVDGIGAARIEDMILVTSEGCEVLTSSPRELLIR</sequence>
<dbReference type="InterPro" id="IPR050659">
    <property type="entry name" value="Peptidase_M24B"/>
</dbReference>
<protein>
    <recommendedName>
        <fullName evidence="5">Peptidase M24 family protein</fullName>
    </recommendedName>
</protein>
<dbReference type="PANTHER" id="PTHR46112">
    <property type="entry name" value="AMINOPEPTIDASE"/>
    <property type="match status" value="1"/>
</dbReference>
<dbReference type="Gene3D" id="3.40.350.10">
    <property type="entry name" value="Creatinase/prolidase N-terminal domain"/>
    <property type="match status" value="1"/>
</dbReference>
<name>A0A1D8JH47_9BACL</name>
<dbReference type="InterPro" id="IPR029149">
    <property type="entry name" value="Creatin/AminoP/Spt16_N"/>
</dbReference>
<dbReference type="PANTHER" id="PTHR46112:SF2">
    <property type="entry name" value="XAA-PRO AMINOPEPTIDASE P-RELATED"/>
    <property type="match status" value="1"/>
</dbReference>
<evidence type="ECO:0000313" key="3">
    <source>
        <dbReference type="EMBL" id="AOV08013.1"/>
    </source>
</evidence>
<dbReference type="Proteomes" id="UP000185746">
    <property type="component" value="Chromosome"/>
</dbReference>
<keyword evidence="4" id="KW-1185">Reference proteome</keyword>
<dbReference type="EMBL" id="CP017560">
    <property type="protein sequence ID" value="AOV08013.1"/>
    <property type="molecule type" value="Genomic_DNA"/>
</dbReference>
<evidence type="ECO:0000259" key="2">
    <source>
        <dbReference type="Pfam" id="PF01321"/>
    </source>
</evidence>
<feature type="domain" description="Creatinase N-terminal" evidence="2">
    <location>
        <begin position="8"/>
        <end position="133"/>
    </location>
</feature>
<organism evidence="3 4">
    <name type="scientific">Sporosarcina ureilytica</name>
    <dbReference type="NCBI Taxonomy" id="298596"/>
    <lineage>
        <taxon>Bacteria</taxon>
        <taxon>Bacillati</taxon>
        <taxon>Bacillota</taxon>
        <taxon>Bacilli</taxon>
        <taxon>Bacillales</taxon>
        <taxon>Caryophanaceae</taxon>
        <taxon>Sporosarcina</taxon>
    </lineage>
</organism>
<dbReference type="AlphaFoldDB" id="A0A1D8JH47"/>
<dbReference type="InterPro" id="IPR000587">
    <property type="entry name" value="Creatinase_N"/>
</dbReference>
<dbReference type="SUPFAM" id="SSF53092">
    <property type="entry name" value="Creatinase/prolidase N-terminal domain"/>
    <property type="match status" value="1"/>
</dbReference>
<dbReference type="Gene3D" id="3.90.230.10">
    <property type="entry name" value="Creatinase/methionine aminopeptidase superfamily"/>
    <property type="match status" value="1"/>
</dbReference>
<evidence type="ECO:0008006" key="5">
    <source>
        <dbReference type="Google" id="ProtNLM"/>
    </source>
</evidence>
<dbReference type="InterPro" id="IPR036005">
    <property type="entry name" value="Creatinase/aminopeptidase-like"/>
</dbReference>
<dbReference type="KEGG" id="surl:BI350_11005"/>
<dbReference type="Pfam" id="PF00557">
    <property type="entry name" value="Peptidase_M24"/>
    <property type="match status" value="1"/>
</dbReference>
<dbReference type="SUPFAM" id="SSF55920">
    <property type="entry name" value="Creatinase/aminopeptidase"/>
    <property type="match status" value="1"/>
</dbReference>
<feature type="domain" description="Peptidase M24" evidence="1">
    <location>
        <begin position="147"/>
        <end position="349"/>
    </location>
</feature>
<dbReference type="Pfam" id="PF01321">
    <property type="entry name" value="Creatinase_N"/>
    <property type="match status" value="1"/>
</dbReference>
<gene>
    <name evidence="3" type="ORF">BI350_11005</name>
</gene>
<accession>A0A1D8JH47</accession>
<evidence type="ECO:0000313" key="4">
    <source>
        <dbReference type="Proteomes" id="UP000185746"/>
    </source>
</evidence>